<dbReference type="RefSeq" id="XP_056693178.1">
    <property type="nucleotide sequence ID" value="XM_056837200.1"/>
</dbReference>
<evidence type="ECO:0000313" key="4">
    <source>
        <dbReference type="RefSeq" id="XP_056693172.1"/>
    </source>
</evidence>
<dbReference type="Pfam" id="PF20431">
    <property type="entry name" value="E_motif"/>
    <property type="match status" value="1"/>
</dbReference>
<feature type="repeat" description="PPR" evidence="2">
    <location>
        <begin position="666"/>
        <end position="696"/>
    </location>
</feature>
<feature type="repeat" description="PPR" evidence="2">
    <location>
        <begin position="393"/>
        <end position="427"/>
    </location>
</feature>
<evidence type="ECO:0000313" key="3">
    <source>
        <dbReference type="Proteomes" id="UP000813463"/>
    </source>
</evidence>
<dbReference type="PROSITE" id="PS51375">
    <property type="entry name" value="PPR"/>
    <property type="match status" value="9"/>
</dbReference>
<feature type="repeat" description="PPR" evidence="2">
    <location>
        <begin position="596"/>
        <end position="630"/>
    </location>
</feature>
<name>A0ABM3RC26_SPIOL</name>
<reference evidence="4 5" key="2">
    <citation type="submission" date="2025-05" db="UniProtKB">
        <authorList>
            <consortium name="RefSeq"/>
        </authorList>
    </citation>
    <scope>IDENTIFICATION</scope>
    <source>
        <tissue evidence="4 5">Leaf</tissue>
    </source>
</reference>
<gene>
    <name evidence="4 5 6" type="primary">LOC110780203</name>
</gene>
<dbReference type="Pfam" id="PF13041">
    <property type="entry name" value="PPR_2"/>
    <property type="match status" value="5"/>
</dbReference>
<feature type="repeat" description="PPR" evidence="2">
    <location>
        <begin position="494"/>
        <end position="528"/>
    </location>
</feature>
<proteinExistence type="predicted"/>
<protein>
    <submittedName>
        <fullName evidence="4 5">Pentatricopeptide repeat-containing protein At2g39620</fullName>
    </submittedName>
</protein>
<dbReference type="InterPro" id="IPR011990">
    <property type="entry name" value="TPR-like_helical_dom_sf"/>
</dbReference>
<keyword evidence="1" id="KW-0677">Repeat</keyword>
<dbReference type="Gene3D" id="1.25.40.10">
    <property type="entry name" value="Tetratricopeptide repeat domain"/>
    <property type="match status" value="7"/>
</dbReference>
<dbReference type="InterPro" id="IPR002885">
    <property type="entry name" value="PPR_rpt"/>
</dbReference>
<dbReference type="PANTHER" id="PTHR47926:SF347">
    <property type="entry name" value="PENTATRICOPEPTIDE REPEAT-CONTAINING PROTEIN"/>
    <property type="match status" value="1"/>
</dbReference>
<sequence>MLTPCCRSLHSLAATASELQTLYNKIPTNYSHFTTLLSSCRNLRSLYSVHGRLVILGMTNSNTILTHLINSYSSFQKFDFSKLVFDSVTNPDGILYNSMIRAYSRSDKFDEALGLYNRMLEREVEPDKYTFTFVIKACAGKFDLKEGLKIHNDVIRRNLELDIYISTGLVDMYCKMSQLDRARKVFDKMPKTDIVSWNAMIGGISKDGDPDEALGFVRAMQRGGVVPNSVSLLNMFPSVCKLENVRLCRSVHGFVIRRDFPLKVYNGLIDAYSKCGFVEYARCIFNQLRGRDHVSWGTMMAGYAHNGYFFEVLRLFDELKSSSAMMNKISVVSSSLAASELRDLKKGKEIHNCAVQYGMDFDTIVATSLMTMYVKCGEFGKATELFRGLKEKDLVAWSALIAALVQSGFPIEAVSLFREMVHEKLKPSSVTLLSIFPACAELSSGNPGKSIHCYCLKADIDSEVAVGNGLVSMYAKRGLFTQALTFFFRMPCKNIVSYNSLISGYSQSGVSCQVMKIFHELLTSGLKPDSETMVSVIPSCALTQDLEHGTYVHALIIKCGFASECHVKNALIDMYAKCSRIYSAERLFNENDSIKDEVTWNAIISGYVHNRKSNEALYAFCRMKSEGLQPSAVSMVSVLPAAAELSALPQGMSLHACTIRMGFQSNTHISNSLIDMYSKCGHFNGSEKLFKEMKNKDTVTWNTMLAGYALHGHATRAVELFSQMQGDNVMLDSVTFLSVLSACRHGGLVDEARRIFNSMHEKFNLELKLEHYACMVDLLGHGGLFSEIMNLVNQMPVEPDAAVWGALLGACRMHSNSDLAEMALNKLVKLEPENPAHYIGLSNIYAESGRWVEAKNMRLKQADAGLKKFPGCSWV</sequence>
<reference evidence="3" key="1">
    <citation type="journal article" date="2021" name="Nat. Commun.">
        <title>Genomic analyses provide insights into spinach domestication and the genetic basis of agronomic traits.</title>
        <authorList>
            <person name="Cai X."/>
            <person name="Sun X."/>
            <person name="Xu C."/>
            <person name="Sun H."/>
            <person name="Wang X."/>
            <person name="Ge C."/>
            <person name="Zhang Z."/>
            <person name="Wang Q."/>
            <person name="Fei Z."/>
            <person name="Jiao C."/>
            <person name="Wang Q."/>
        </authorList>
    </citation>
    <scope>NUCLEOTIDE SEQUENCE [LARGE SCALE GENOMIC DNA]</scope>
    <source>
        <strain evidence="3">cv. Varoflay</strain>
    </source>
</reference>
<feature type="repeat" description="PPR" evidence="2">
    <location>
        <begin position="732"/>
        <end position="762"/>
    </location>
</feature>
<evidence type="ECO:0000313" key="5">
    <source>
        <dbReference type="RefSeq" id="XP_056693174.1"/>
    </source>
</evidence>
<evidence type="ECO:0000313" key="6">
    <source>
        <dbReference type="RefSeq" id="XP_056693178.1"/>
    </source>
</evidence>
<dbReference type="InterPro" id="IPR046848">
    <property type="entry name" value="E_motif"/>
</dbReference>
<dbReference type="Pfam" id="PF01535">
    <property type="entry name" value="PPR"/>
    <property type="match status" value="6"/>
</dbReference>
<dbReference type="RefSeq" id="XP_056693172.1">
    <property type="nucleotide sequence ID" value="XM_056837194.1"/>
</dbReference>
<dbReference type="NCBIfam" id="TIGR00756">
    <property type="entry name" value="PPR"/>
    <property type="match status" value="11"/>
</dbReference>
<feature type="repeat" description="PPR" evidence="2">
    <location>
        <begin position="292"/>
        <end position="326"/>
    </location>
</feature>
<feature type="repeat" description="PPR" evidence="2">
    <location>
        <begin position="193"/>
        <end position="227"/>
    </location>
</feature>
<dbReference type="Proteomes" id="UP000813463">
    <property type="component" value="Chromosome 1"/>
</dbReference>
<dbReference type="RefSeq" id="XP_056693174.1">
    <property type="nucleotide sequence ID" value="XM_056837196.1"/>
</dbReference>
<dbReference type="SUPFAM" id="SSF48452">
    <property type="entry name" value="TPR-like"/>
    <property type="match status" value="1"/>
</dbReference>
<feature type="repeat" description="PPR" evidence="2">
    <location>
        <begin position="92"/>
        <end position="126"/>
    </location>
</feature>
<accession>A0ABM3RC26</accession>
<dbReference type="GeneID" id="110780203"/>
<feature type="repeat" description="PPR" evidence="2">
    <location>
        <begin position="697"/>
        <end position="731"/>
    </location>
</feature>
<dbReference type="PANTHER" id="PTHR47926">
    <property type="entry name" value="PENTATRICOPEPTIDE REPEAT-CONTAINING PROTEIN"/>
    <property type="match status" value="1"/>
</dbReference>
<dbReference type="InterPro" id="IPR046960">
    <property type="entry name" value="PPR_At4g14850-like_plant"/>
</dbReference>
<evidence type="ECO:0000256" key="1">
    <source>
        <dbReference type="ARBA" id="ARBA00022737"/>
    </source>
</evidence>
<organism evidence="3 5">
    <name type="scientific">Spinacia oleracea</name>
    <name type="common">Spinach</name>
    <dbReference type="NCBI Taxonomy" id="3562"/>
    <lineage>
        <taxon>Eukaryota</taxon>
        <taxon>Viridiplantae</taxon>
        <taxon>Streptophyta</taxon>
        <taxon>Embryophyta</taxon>
        <taxon>Tracheophyta</taxon>
        <taxon>Spermatophyta</taxon>
        <taxon>Magnoliopsida</taxon>
        <taxon>eudicotyledons</taxon>
        <taxon>Gunneridae</taxon>
        <taxon>Pentapetalae</taxon>
        <taxon>Caryophyllales</taxon>
        <taxon>Chenopodiaceae</taxon>
        <taxon>Chenopodioideae</taxon>
        <taxon>Anserineae</taxon>
        <taxon>Spinacia</taxon>
    </lineage>
</organism>
<evidence type="ECO:0000256" key="2">
    <source>
        <dbReference type="PROSITE-ProRule" id="PRU00708"/>
    </source>
</evidence>
<keyword evidence="3" id="KW-1185">Reference proteome</keyword>